<gene>
    <name evidence="2" type="ORF">METZ01_LOCUS83275</name>
</gene>
<dbReference type="GO" id="GO:0003995">
    <property type="term" value="F:acyl-CoA dehydrogenase activity"/>
    <property type="evidence" value="ECO:0007669"/>
    <property type="project" value="InterPro"/>
</dbReference>
<reference evidence="2" key="1">
    <citation type="submission" date="2018-05" db="EMBL/GenBank/DDBJ databases">
        <authorList>
            <person name="Lanie J.A."/>
            <person name="Ng W.-L."/>
            <person name="Kazmierczak K.M."/>
            <person name="Andrzejewski T.M."/>
            <person name="Davidsen T.M."/>
            <person name="Wayne K.J."/>
            <person name="Tettelin H."/>
            <person name="Glass J.I."/>
            <person name="Rusch D."/>
            <person name="Podicherti R."/>
            <person name="Tsui H.-C.T."/>
            <person name="Winkler M.E."/>
        </authorList>
    </citation>
    <scope>NUCLEOTIDE SEQUENCE</scope>
</reference>
<protein>
    <recommendedName>
        <fullName evidence="3">Long-chain-fatty-acyl-CoA reductase</fullName>
    </recommendedName>
</protein>
<keyword evidence="1" id="KW-0521">NADP</keyword>
<sequence>MADKPGAELTHSLIAEASQTLRRNCNEYLATLGNEQIISKLAEVANLWRSPDYPLRQMALDADPEETGFPREVLAAGLDACFADWTQEKFFMLLTQEFGDPTRLQSFASQPNRTYSMVNGPQLIAHIAPGNLPVPVFQSIAFGLLLRSAQFVKCASGKSLLPRLFGHSLHFVEPGMAAALEIAEWDGGNESLESALFAEADCVTVNGGDKTVESIRQRLPLAKRLAGYGHRVSFGYVEKQANEVMGTQTVISHAADDVVAWNQHGCLSPHVIYVEENGSLNPARFAEMLAGELEARNETMPRGPISTRESAAISTARRFYKIRAANNAGAALWESEDSTDWTVVHEDEKQFQTSPLNRFIFVKPIEHIDEVLHVLEPIRESVSTVGLAASEARMRDLALPLARWGVPRICPLGQMQRPPLAWRHDGRPPLGELIRWADLETA</sequence>
<dbReference type="InterPro" id="IPR008670">
    <property type="entry name" value="CoA_reduct_LuxC"/>
</dbReference>
<evidence type="ECO:0008006" key="3">
    <source>
        <dbReference type="Google" id="ProtNLM"/>
    </source>
</evidence>
<name>A0A381URP1_9ZZZZ</name>
<dbReference type="PIRSF" id="PIRSF009414">
    <property type="entry name" value="LuxC"/>
    <property type="match status" value="1"/>
</dbReference>
<dbReference type="GO" id="GO:0008218">
    <property type="term" value="P:bioluminescence"/>
    <property type="evidence" value="ECO:0007669"/>
    <property type="project" value="InterPro"/>
</dbReference>
<accession>A0A381URP1</accession>
<dbReference type="EMBL" id="UINC01006923">
    <property type="protein sequence ID" value="SVA30421.1"/>
    <property type="molecule type" value="Genomic_DNA"/>
</dbReference>
<dbReference type="AlphaFoldDB" id="A0A381URP1"/>
<proteinExistence type="predicted"/>
<organism evidence="2">
    <name type="scientific">marine metagenome</name>
    <dbReference type="NCBI Taxonomy" id="408172"/>
    <lineage>
        <taxon>unclassified sequences</taxon>
        <taxon>metagenomes</taxon>
        <taxon>ecological metagenomes</taxon>
    </lineage>
</organism>
<evidence type="ECO:0000256" key="1">
    <source>
        <dbReference type="ARBA" id="ARBA00022857"/>
    </source>
</evidence>
<dbReference type="Pfam" id="PF05893">
    <property type="entry name" value="LuxC"/>
    <property type="match status" value="1"/>
</dbReference>
<evidence type="ECO:0000313" key="2">
    <source>
        <dbReference type="EMBL" id="SVA30421.1"/>
    </source>
</evidence>